<gene>
    <name evidence="1" type="ORF">BT96DRAFT_543065</name>
</gene>
<organism evidence="1 2">
    <name type="scientific">Gymnopus androsaceus JB14</name>
    <dbReference type="NCBI Taxonomy" id="1447944"/>
    <lineage>
        <taxon>Eukaryota</taxon>
        <taxon>Fungi</taxon>
        <taxon>Dikarya</taxon>
        <taxon>Basidiomycota</taxon>
        <taxon>Agaricomycotina</taxon>
        <taxon>Agaricomycetes</taxon>
        <taxon>Agaricomycetidae</taxon>
        <taxon>Agaricales</taxon>
        <taxon>Marasmiineae</taxon>
        <taxon>Omphalotaceae</taxon>
        <taxon>Gymnopus</taxon>
    </lineage>
</organism>
<reference evidence="1" key="1">
    <citation type="journal article" date="2019" name="Environ. Microbiol.">
        <title>Fungal ecological strategies reflected in gene transcription - a case study of two litter decomposers.</title>
        <authorList>
            <person name="Barbi F."/>
            <person name="Kohler A."/>
            <person name="Barry K."/>
            <person name="Baskaran P."/>
            <person name="Daum C."/>
            <person name="Fauchery L."/>
            <person name="Ihrmark K."/>
            <person name="Kuo A."/>
            <person name="LaButti K."/>
            <person name="Lipzen A."/>
            <person name="Morin E."/>
            <person name="Grigoriev I.V."/>
            <person name="Henrissat B."/>
            <person name="Lindahl B."/>
            <person name="Martin F."/>
        </authorList>
    </citation>
    <scope>NUCLEOTIDE SEQUENCE</scope>
    <source>
        <strain evidence="1">JB14</strain>
    </source>
</reference>
<dbReference type="AlphaFoldDB" id="A0A6A4I0Z9"/>
<evidence type="ECO:0000313" key="1">
    <source>
        <dbReference type="EMBL" id="KAE9402594.1"/>
    </source>
</evidence>
<evidence type="ECO:0000313" key="2">
    <source>
        <dbReference type="Proteomes" id="UP000799118"/>
    </source>
</evidence>
<name>A0A6A4I0Z9_9AGAR</name>
<dbReference type="Proteomes" id="UP000799118">
    <property type="component" value="Unassembled WGS sequence"/>
</dbReference>
<proteinExistence type="predicted"/>
<sequence>MKVIEYWIEVCTTVTWLLLRRAEQVSRQCGLIDLDRESEIQKFNDFMSQFSRHRRFYRKMFKEETGTYKPPRSCRKWNLTMHEWGFSIAKASCKELHAEKRVTFTSNDSRSGRVQKAEVWRASATSRISVLAFYTLCMSALICTGCRPRRSL</sequence>
<keyword evidence="2" id="KW-1185">Reference proteome</keyword>
<accession>A0A6A4I0Z9</accession>
<protein>
    <submittedName>
        <fullName evidence="1">Uncharacterized protein</fullName>
    </submittedName>
</protein>
<dbReference type="EMBL" id="ML769433">
    <property type="protein sequence ID" value="KAE9402594.1"/>
    <property type="molecule type" value="Genomic_DNA"/>
</dbReference>